<keyword evidence="1" id="KW-0808">Transferase</keyword>
<dbReference type="CDD" id="cd05151">
    <property type="entry name" value="ChoK-like"/>
    <property type="match status" value="1"/>
</dbReference>
<gene>
    <name evidence="1" type="ORF">EXN75_10555</name>
</gene>
<dbReference type="Gene3D" id="3.90.550.10">
    <property type="entry name" value="Spore Coat Polysaccharide Biosynthesis Protein SpsA, Chain A"/>
    <property type="match status" value="1"/>
</dbReference>
<name>A0A4Y8VHI7_9BACT</name>
<evidence type="ECO:0000313" key="2">
    <source>
        <dbReference type="Proteomes" id="UP000297872"/>
    </source>
</evidence>
<dbReference type="AlphaFoldDB" id="A0A4Y8VHI7"/>
<dbReference type="InterPro" id="IPR029044">
    <property type="entry name" value="Nucleotide-diphossugar_trans"/>
</dbReference>
<dbReference type="EMBL" id="SGVY01000027">
    <property type="protein sequence ID" value="TFH79263.1"/>
    <property type="molecule type" value="Genomic_DNA"/>
</dbReference>
<dbReference type="GO" id="GO:0016301">
    <property type="term" value="F:kinase activity"/>
    <property type="evidence" value="ECO:0007669"/>
    <property type="project" value="UniProtKB-KW"/>
</dbReference>
<evidence type="ECO:0000313" key="1">
    <source>
        <dbReference type="EMBL" id="TFH79263.1"/>
    </source>
</evidence>
<sequence length="527" mass="61016">MKTAVILSARQDKDTSVPYPLKAYHDNVCLMDRTIEALTALDYTNIYLIVGGQAPLYQKYASDHVHLVLNPDYKFTSSMGSLACAAPYIQNDFLLVEGDTFYEYKVLKALSETDNENCFAITEESGSGDEAFVETKKGYITKVSKDRHQICNFEGELLGIAKISKPTFDRMMLKWKHSNNPYLNYEYLLLDSTDVLERPYIRFTNLIWGDVDCEDDFNKLCNYIYPKLRRKENPFDYDNLVAYLSEIFPHDQIRNEVKITQIGGMSNKNFKVVKGIHEYVLRVPGNGSEGMVVRSNEEQNSMQACKMGINPPVRYFNATTGIKLADYVKNAETLNGATIQRPSNMQKIATIFKTLHHSHVRFGNEFNVFKEILNYENLLKMTDGKMYDGYEPVREKVFKLEDYLNQLGVSIKPCHDDLVAENFLKAEDGTIYLIDWEYSGMNDPMWDIAALFLENNFTDENQDYFLNHYFEGKEPENARRKILVYQILMDYLWAVWTVIKEAQGDDFGTYGRDRYNRAIENLKKIEL</sequence>
<proteinExistence type="predicted"/>
<organism evidence="1 2">
    <name type="scientific">Segatella hominis</name>
    <dbReference type="NCBI Taxonomy" id="2518605"/>
    <lineage>
        <taxon>Bacteria</taxon>
        <taxon>Pseudomonadati</taxon>
        <taxon>Bacteroidota</taxon>
        <taxon>Bacteroidia</taxon>
        <taxon>Bacteroidales</taxon>
        <taxon>Prevotellaceae</taxon>
        <taxon>Segatella</taxon>
    </lineage>
</organism>
<dbReference type="GeneID" id="302995720"/>
<dbReference type="PANTHER" id="PTHR40086">
    <property type="entry name" value="PHOSPHOTRANSFERASE YTMP-RELATED"/>
    <property type="match status" value="1"/>
</dbReference>
<dbReference type="RefSeq" id="WP_134843786.1">
    <property type="nucleotide sequence ID" value="NZ_SGVY01000027.1"/>
</dbReference>
<dbReference type="SUPFAM" id="SSF56112">
    <property type="entry name" value="Protein kinase-like (PK-like)"/>
    <property type="match status" value="1"/>
</dbReference>
<dbReference type="Gene3D" id="3.90.1200.10">
    <property type="match status" value="1"/>
</dbReference>
<dbReference type="Proteomes" id="UP000297872">
    <property type="component" value="Unassembled WGS sequence"/>
</dbReference>
<dbReference type="Gene3D" id="3.30.200.20">
    <property type="entry name" value="Phosphorylase Kinase, domain 1"/>
    <property type="match status" value="1"/>
</dbReference>
<dbReference type="InterPro" id="IPR052077">
    <property type="entry name" value="CcrZ_PhaseVar_Mediator"/>
</dbReference>
<dbReference type="Pfam" id="PF01633">
    <property type="entry name" value="Choline_kinase"/>
    <property type="match status" value="1"/>
</dbReference>
<dbReference type="OrthoDB" id="9803871at2"/>
<dbReference type="InterPro" id="IPR011009">
    <property type="entry name" value="Kinase-like_dom_sf"/>
</dbReference>
<dbReference type="SUPFAM" id="SSF53448">
    <property type="entry name" value="Nucleotide-diphospho-sugar transferases"/>
    <property type="match status" value="1"/>
</dbReference>
<keyword evidence="2" id="KW-1185">Reference proteome</keyword>
<keyword evidence="1" id="KW-0418">Kinase</keyword>
<accession>A0A4Y8VHI7</accession>
<reference evidence="1 2" key="1">
    <citation type="submission" date="2019-02" db="EMBL/GenBank/DDBJ databases">
        <title>Draft Genome Sequence of the Prevotella sp. BCRC 81118, Isolated from Human Feces.</title>
        <authorList>
            <person name="Huang C.-H."/>
        </authorList>
    </citation>
    <scope>NUCLEOTIDE SEQUENCE [LARGE SCALE GENOMIC DNA]</scope>
    <source>
        <strain evidence="1 2">BCRC 81118</strain>
    </source>
</reference>
<comment type="caution">
    <text evidence="1">The sequence shown here is derived from an EMBL/GenBank/DDBJ whole genome shotgun (WGS) entry which is preliminary data.</text>
</comment>
<protein>
    <submittedName>
        <fullName evidence="1">Choline kinase</fullName>
    </submittedName>
</protein>
<dbReference type="PANTHER" id="PTHR40086:SF1">
    <property type="entry name" value="CELL CYCLE REGULATOR CCRZ"/>
    <property type="match status" value="1"/>
</dbReference>